<keyword evidence="2" id="KW-1003">Cell membrane</keyword>
<evidence type="ECO:0000256" key="1">
    <source>
        <dbReference type="ARBA" id="ARBA00004651"/>
    </source>
</evidence>
<name>A0ABU8VCD1_9BURK</name>
<evidence type="ECO:0000256" key="6">
    <source>
        <dbReference type="ARBA" id="ARBA00022989"/>
    </source>
</evidence>
<feature type="region of interest" description="Disordered" evidence="8">
    <location>
        <begin position="1"/>
        <end position="26"/>
    </location>
</feature>
<evidence type="ECO:0000256" key="7">
    <source>
        <dbReference type="ARBA" id="ARBA00023136"/>
    </source>
</evidence>
<evidence type="ECO:0000256" key="9">
    <source>
        <dbReference type="SAM" id="Phobius"/>
    </source>
</evidence>
<reference evidence="12 13" key="1">
    <citation type="submission" date="2024-03" db="EMBL/GenBank/DDBJ databases">
        <title>Novel species of the genus Variovorax.</title>
        <authorList>
            <person name="Liu Q."/>
            <person name="Xin Y.-H."/>
        </authorList>
    </citation>
    <scope>NUCLEOTIDE SEQUENCE [LARGE SCALE GENOMIC DNA]</scope>
    <source>
        <strain evidence="12 13">KACC 18899</strain>
    </source>
</reference>
<feature type="transmembrane region" description="Helical" evidence="9">
    <location>
        <begin position="388"/>
        <end position="409"/>
    </location>
</feature>
<keyword evidence="13" id="KW-1185">Reference proteome</keyword>
<dbReference type="InterPro" id="IPR050297">
    <property type="entry name" value="LipidA_mod_glycosyltrf_83"/>
</dbReference>
<feature type="transmembrane region" description="Helical" evidence="9">
    <location>
        <begin position="178"/>
        <end position="196"/>
    </location>
</feature>
<dbReference type="InterPro" id="IPR040845">
    <property type="entry name" value="Arnt_C"/>
</dbReference>
<keyword evidence="5 9" id="KW-0812">Transmembrane</keyword>
<dbReference type="Proteomes" id="UP001365846">
    <property type="component" value="Unassembled WGS sequence"/>
</dbReference>
<evidence type="ECO:0000259" key="11">
    <source>
        <dbReference type="Pfam" id="PF18583"/>
    </source>
</evidence>
<comment type="subcellular location">
    <subcellularLocation>
        <location evidence="1">Cell membrane</location>
        <topology evidence="1">Multi-pass membrane protein</topology>
    </subcellularLocation>
</comment>
<dbReference type="PANTHER" id="PTHR33908:SF3">
    <property type="entry name" value="UNDECAPRENYL PHOSPHATE-ALPHA-4-AMINO-4-DEOXY-L-ARABINOSE ARABINOSYL TRANSFERASE"/>
    <property type="match status" value="1"/>
</dbReference>
<evidence type="ECO:0000256" key="2">
    <source>
        <dbReference type="ARBA" id="ARBA00022475"/>
    </source>
</evidence>
<feature type="transmembrane region" description="Helical" evidence="9">
    <location>
        <begin position="208"/>
        <end position="238"/>
    </location>
</feature>
<feature type="domain" description="Aminoarabinose transferase C-terminal" evidence="11">
    <location>
        <begin position="483"/>
        <end position="584"/>
    </location>
</feature>
<evidence type="ECO:0000256" key="8">
    <source>
        <dbReference type="SAM" id="MobiDB-lite"/>
    </source>
</evidence>
<evidence type="ECO:0000256" key="3">
    <source>
        <dbReference type="ARBA" id="ARBA00022676"/>
    </source>
</evidence>
<proteinExistence type="predicted"/>
<dbReference type="Pfam" id="PF18583">
    <property type="entry name" value="Arnt_C"/>
    <property type="match status" value="1"/>
</dbReference>
<feature type="transmembrane region" description="Helical" evidence="9">
    <location>
        <begin position="360"/>
        <end position="376"/>
    </location>
</feature>
<keyword evidence="6 9" id="KW-1133">Transmembrane helix</keyword>
<keyword evidence="3" id="KW-0328">Glycosyltransferase</keyword>
<keyword evidence="4" id="KW-0808">Transferase</keyword>
<feature type="transmembrane region" description="Helical" evidence="9">
    <location>
        <begin position="250"/>
        <end position="267"/>
    </location>
</feature>
<gene>
    <name evidence="12" type="ORF">WKW77_06350</name>
</gene>
<organism evidence="12 13">
    <name type="scientific">Variovorax ureilyticus</name>
    <dbReference type="NCBI Taxonomy" id="1836198"/>
    <lineage>
        <taxon>Bacteria</taxon>
        <taxon>Pseudomonadati</taxon>
        <taxon>Pseudomonadota</taxon>
        <taxon>Betaproteobacteria</taxon>
        <taxon>Burkholderiales</taxon>
        <taxon>Comamonadaceae</taxon>
        <taxon>Variovorax</taxon>
    </lineage>
</organism>
<evidence type="ECO:0000259" key="10">
    <source>
        <dbReference type="Pfam" id="PF02366"/>
    </source>
</evidence>
<evidence type="ECO:0000313" key="13">
    <source>
        <dbReference type="Proteomes" id="UP001365846"/>
    </source>
</evidence>
<feature type="transmembrane region" description="Helical" evidence="9">
    <location>
        <begin position="104"/>
        <end position="120"/>
    </location>
</feature>
<feature type="transmembrane region" description="Helical" evidence="9">
    <location>
        <begin position="41"/>
        <end position="61"/>
    </location>
</feature>
<dbReference type="RefSeq" id="WP_340355994.1">
    <property type="nucleotide sequence ID" value="NZ_JBBKZU010000002.1"/>
</dbReference>
<feature type="domain" description="ArnT-like N-terminal" evidence="10">
    <location>
        <begin position="48"/>
        <end position="272"/>
    </location>
</feature>
<dbReference type="EMBL" id="JBBKZU010000002">
    <property type="protein sequence ID" value="MEJ8810680.1"/>
    <property type="molecule type" value="Genomic_DNA"/>
</dbReference>
<comment type="caution">
    <text evidence="12">The sequence shown here is derived from an EMBL/GenBank/DDBJ whole genome shotgun (WGS) entry which is preliminary data.</text>
</comment>
<dbReference type="Pfam" id="PF02366">
    <property type="entry name" value="PMT"/>
    <property type="match status" value="1"/>
</dbReference>
<keyword evidence="7 9" id="KW-0472">Membrane</keyword>
<evidence type="ECO:0000256" key="5">
    <source>
        <dbReference type="ARBA" id="ARBA00022692"/>
    </source>
</evidence>
<feature type="transmembrane region" description="Helical" evidence="9">
    <location>
        <begin position="126"/>
        <end position="143"/>
    </location>
</feature>
<feature type="transmembrane region" description="Helical" evidence="9">
    <location>
        <begin position="299"/>
        <end position="317"/>
    </location>
</feature>
<feature type="transmembrane region" description="Helical" evidence="9">
    <location>
        <begin position="421"/>
        <end position="441"/>
    </location>
</feature>
<feature type="transmembrane region" description="Helical" evidence="9">
    <location>
        <begin position="448"/>
        <end position="467"/>
    </location>
</feature>
<evidence type="ECO:0000256" key="4">
    <source>
        <dbReference type="ARBA" id="ARBA00022679"/>
    </source>
</evidence>
<dbReference type="PANTHER" id="PTHR33908">
    <property type="entry name" value="MANNOSYLTRANSFERASE YKCB-RELATED"/>
    <property type="match status" value="1"/>
</dbReference>
<protein>
    <submittedName>
        <fullName evidence="12">Glycosyltransferase family 39 protein</fullName>
    </submittedName>
</protein>
<evidence type="ECO:0000313" key="12">
    <source>
        <dbReference type="EMBL" id="MEJ8810680.1"/>
    </source>
</evidence>
<accession>A0ABU8VCD1</accession>
<sequence length="585" mass="63995">MFPAIRLRTPKKSDLPGSGAAPADADSWLTPSGAGSIGKPVAIGPLVLVLMLVLLGVLWFADLGSRSLISPDEGRYASIALEMARSGDWITPRLNGLIYFEKPVMQYWIGALAFLGFGVSEFSARLWPALSGFLTLLMVGYTAARLWGRESGIRALAIAASMTWVVGNSHFLTLDAGLTFFLTVVLCAVLLAEGAASDAVMRRRWIWLAWAAMAGAVLSKGLVGVAIPAGVLFVASLWRRDASLIRGMHWWSGLLVLFALATPWFVLVSMRNPIFAQFFFVHEHFARYLTTVHQRQGAWWYYVPLLLGGMLPWTSALPWLGRSGAQEVGRRDGQARDLLVVWCAFVFLFFSASGSKLPSYILPMFPALALLAARALRDMQPGTLRWHLLLPTLVWAAAFVISTNAARFASAAAPAEVFAPMAQALRVGAVVFLVCAGLGWFSLARRNVTVAILCVAFGHLIATTVVLRSHDAYGQLKSAAPFAAALRAELHPGTPVFAVAAYDQTLPFYLGRDVTLVAYMDEFALGEVQEPDKWLKTVDEFVTRWQALPQAAAYINPVIWTELQQRGLPMRVIYRDAGRVVVVKK</sequence>
<dbReference type="InterPro" id="IPR003342">
    <property type="entry name" value="ArnT-like_N"/>
</dbReference>